<dbReference type="InterPro" id="IPR045324">
    <property type="entry name" value="Small_multidrug_res"/>
</dbReference>
<dbReference type="OrthoDB" id="21828at2"/>
<dbReference type="EMBL" id="JTFC01000042">
    <property type="protein sequence ID" value="RUS52506.1"/>
    <property type="molecule type" value="Genomic_DNA"/>
</dbReference>
<evidence type="ECO:0000256" key="7">
    <source>
        <dbReference type="RuleBase" id="RU003942"/>
    </source>
</evidence>
<evidence type="ECO:0000256" key="4">
    <source>
        <dbReference type="ARBA" id="ARBA00022692"/>
    </source>
</evidence>
<dbReference type="GO" id="GO:0022857">
    <property type="term" value="F:transmembrane transporter activity"/>
    <property type="evidence" value="ECO:0007669"/>
    <property type="project" value="InterPro"/>
</dbReference>
<evidence type="ECO:0000313" key="9">
    <source>
        <dbReference type="EMBL" id="RUS52506.1"/>
    </source>
</evidence>
<feature type="transmembrane region" description="Helical" evidence="8">
    <location>
        <begin position="83"/>
        <end position="102"/>
    </location>
</feature>
<keyword evidence="10" id="KW-1185">Reference proteome</keyword>
<organism evidence="9 10">
    <name type="scientific">Candidatus Kurthia intestinigallinarum</name>
    <dbReference type="NCBI Taxonomy" id="1562256"/>
    <lineage>
        <taxon>Bacteria</taxon>
        <taxon>Bacillati</taxon>
        <taxon>Bacillota</taxon>
        <taxon>Bacilli</taxon>
        <taxon>Bacillales</taxon>
        <taxon>Caryophanaceae</taxon>
        <taxon>Kurthia</taxon>
    </lineage>
</organism>
<dbReference type="FunFam" id="1.10.3730.20:FF:000001">
    <property type="entry name" value="Quaternary ammonium compound resistance transporter SugE"/>
    <property type="match status" value="1"/>
</dbReference>
<dbReference type="GO" id="GO:0005886">
    <property type="term" value="C:plasma membrane"/>
    <property type="evidence" value="ECO:0007669"/>
    <property type="project" value="UniProtKB-SubCell"/>
</dbReference>
<evidence type="ECO:0000256" key="2">
    <source>
        <dbReference type="ARBA" id="ARBA00022448"/>
    </source>
</evidence>
<evidence type="ECO:0000256" key="5">
    <source>
        <dbReference type="ARBA" id="ARBA00022989"/>
    </source>
</evidence>
<evidence type="ECO:0000256" key="1">
    <source>
        <dbReference type="ARBA" id="ARBA00004651"/>
    </source>
</evidence>
<feature type="transmembrane region" description="Helical" evidence="8">
    <location>
        <begin position="32"/>
        <end position="49"/>
    </location>
</feature>
<keyword evidence="6 8" id="KW-0472">Membrane</keyword>
<keyword evidence="3" id="KW-1003">Cell membrane</keyword>
<dbReference type="Proteomes" id="UP000288623">
    <property type="component" value="Unassembled WGS sequence"/>
</dbReference>
<gene>
    <name evidence="9" type="ORF">QI30_17260</name>
</gene>
<dbReference type="PANTHER" id="PTHR30561">
    <property type="entry name" value="SMR FAMILY PROTON-DEPENDENT DRUG EFFLUX TRANSPORTER SUGE"/>
    <property type="match status" value="1"/>
</dbReference>
<dbReference type="InterPro" id="IPR000390">
    <property type="entry name" value="Small_drug/metabolite_transptr"/>
</dbReference>
<dbReference type="RefSeq" id="WP_126991845.1">
    <property type="nucleotide sequence ID" value="NZ_JTFC01000042.1"/>
</dbReference>
<dbReference type="Pfam" id="PF00893">
    <property type="entry name" value="Multi_Drug_Res"/>
    <property type="match status" value="1"/>
</dbReference>
<accession>A0A433RQ30</accession>
<comment type="caution">
    <text evidence="9">The sequence shown here is derived from an EMBL/GenBank/DDBJ whole genome shotgun (WGS) entry which is preliminary data.</text>
</comment>
<keyword evidence="5 8" id="KW-1133">Transmembrane helix</keyword>
<evidence type="ECO:0000256" key="3">
    <source>
        <dbReference type="ARBA" id="ARBA00022475"/>
    </source>
</evidence>
<dbReference type="SUPFAM" id="SSF103481">
    <property type="entry name" value="Multidrug resistance efflux transporter EmrE"/>
    <property type="match status" value="1"/>
</dbReference>
<feature type="transmembrane region" description="Helical" evidence="8">
    <location>
        <begin position="58"/>
        <end position="77"/>
    </location>
</feature>
<name>A0A433RQ30_9BACL</name>
<evidence type="ECO:0000313" key="10">
    <source>
        <dbReference type="Proteomes" id="UP000288623"/>
    </source>
</evidence>
<reference evidence="9 10" key="1">
    <citation type="submission" date="2014-11" db="EMBL/GenBank/DDBJ databases">
        <title>Genome sequence and analysis of novel Kurthia sp.</title>
        <authorList>
            <person name="Lawson J.N."/>
            <person name="Gonzalez J.E."/>
            <person name="Rinauldi L."/>
            <person name="Xuan Z."/>
            <person name="Firman A."/>
            <person name="Shaddox L."/>
            <person name="Trudeau A."/>
            <person name="Shah S."/>
            <person name="Reiman D."/>
        </authorList>
    </citation>
    <scope>NUCLEOTIDE SEQUENCE [LARGE SCALE GENOMIC DNA]</scope>
    <source>
        <strain evidence="9 10">3B1D</strain>
    </source>
</reference>
<comment type="similarity">
    <text evidence="7">Belongs to the drug/metabolite transporter (DMT) superfamily. Small multidrug resistance (SMR) (TC 2.A.7.1) family.</text>
</comment>
<evidence type="ECO:0000256" key="8">
    <source>
        <dbReference type="SAM" id="Phobius"/>
    </source>
</evidence>
<sequence>MAWIALIVAGLSEVIGVNGMNMLARRDKRGLFVMIIGFIISFSLLKYAMMSLPMGMSYAIWTGIGTVGAALIGMFFYGESKSALRLACIALILGSVIGLKLIA</sequence>
<dbReference type="Gene3D" id="1.10.3730.20">
    <property type="match status" value="1"/>
</dbReference>
<comment type="subcellular location">
    <subcellularLocation>
        <location evidence="1 7">Cell membrane</location>
        <topology evidence="1 7">Multi-pass membrane protein</topology>
    </subcellularLocation>
</comment>
<dbReference type="PANTHER" id="PTHR30561:SF0">
    <property type="entry name" value="GUANIDINIUM EXPORTER"/>
    <property type="match status" value="1"/>
</dbReference>
<dbReference type="InterPro" id="IPR037185">
    <property type="entry name" value="EmrE-like"/>
</dbReference>
<protein>
    <submittedName>
        <fullName evidence="9">Multidrug resistance protein SMR</fullName>
    </submittedName>
</protein>
<keyword evidence="4 7" id="KW-0812">Transmembrane</keyword>
<evidence type="ECO:0000256" key="6">
    <source>
        <dbReference type="ARBA" id="ARBA00023136"/>
    </source>
</evidence>
<dbReference type="AlphaFoldDB" id="A0A433RQ30"/>
<keyword evidence="2" id="KW-0813">Transport</keyword>
<proteinExistence type="inferred from homology"/>